<feature type="domain" description="Alpha/beta hydrolase fold-3" evidence="2">
    <location>
        <begin position="104"/>
        <end position="317"/>
    </location>
</feature>
<dbReference type="VEuPathDB" id="FungiDB:PV06_10601"/>
<dbReference type="AlphaFoldDB" id="A0A0D2DNA2"/>
<dbReference type="PANTHER" id="PTHR48081">
    <property type="entry name" value="AB HYDROLASE SUPERFAMILY PROTEIN C4A8.06C"/>
    <property type="match status" value="1"/>
</dbReference>
<dbReference type="InterPro" id="IPR029058">
    <property type="entry name" value="AB_hydrolase_fold"/>
</dbReference>
<keyword evidence="1" id="KW-0378">Hydrolase</keyword>
<dbReference type="Proteomes" id="UP000053342">
    <property type="component" value="Unassembled WGS sequence"/>
</dbReference>
<name>A0A0D2DNA2_9EURO</name>
<dbReference type="SUPFAM" id="SSF53474">
    <property type="entry name" value="alpha/beta-Hydrolases"/>
    <property type="match status" value="1"/>
</dbReference>
<reference evidence="3 4" key="1">
    <citation type="submission" date="2015-01" db="EMBL/GenBank/DDBJ databases">
        <title>The Genome Sequence of Exophiala oligosperma CBS72588.</title>
        <authorList>
            <consortium name="The Broad Institute Genomics Platform"/>
            <person name="Cuomo C."/>
            <person name="de Hoog S."/>
            <person name="Gorbushina A."/>
            <person name="Stielow B."/>
            <person name="Teixiera M."/>
            <person name="Abouelleil A."/>
            <person name="Chapman S.B."/>
            <person name="Priest M."/>
            <person name="Young S.K."/>
            <person name="Wortman J."/>
            <person name="Nusbaum C."/>
            <person name="Birren B."/>
        </authorList>
    </citation>
    <scope>NUCLEOTIDE SEQUENCE [LARGE SCALE GENOMIC DNA]</scope>
    <source>
        <strain evidence="3 4">CBS 72588</strain>
    </source>
</reference>
<keyword evidence="4" id="KW-1185">Reference proteome</keyword>
<sequence>MGAAKASINHPSTWESFGRLDDYFAQVAKDLEHDPKPEPSLDGLPDERIKWEAKSRQDADKILETVTGRVSEREIFIPCRDGHKTRGLLYRSGQDSVGGRPLFVVLHGGGFLFGSAEMESPLCIRAALEFGCVALSLEYRLAPEHRFPQAHEDVWDALQWLTSNPASIGADLTKGFILGGCSAGGHITIPLSHRARDEKLSPPLTGIYLSVTPALAHQAVPEKYRPLYRSREQFRDGISLDLASILLYDKASEPDVFSPLWSPLLWPTGHANLPPAYFQICGADMLRDEALIYERELRLNDIETKVDIYPGLPHVFWYTHPDHPAVPKYHEDAKNGIGWLLDRKCSSGGL</sequence>
<dbReference type="GO" id="GO:0016787">
    <property type="term" value="F:hydrolase activity"/>
    <property type="evidence" value="ECO:0007669"/>
    <property type="project" value="UniProtKB-KW"/>
</dbReference>
<dbReference type="InterPro" id="IPR013094">
    <property type="entry name" value="AB_hydrolase_3"/>
</dbReference>
<evidence type="ECO:0000256" key="1">
    <source>
        <dbReference type="ARBA" id="ARBA00022801"/>
    </source>
</evidence>
<dbReference type="Gene3D" id="3.40.50.1820">
    <property type="entry name" value="alpha/beta hydrolase"/>
    <property type="match status" value="1"/>
</dbReference>
<dbReference type="GeneID" id="27362675"/>
<dbReference type="PANTHER" id="PTHR48081:SF8">
    <property type="entry name" value="ALPHA_BETA HYDROLASE FOLD-3 DOMAIN-CONTAINING PROTEIN-RELATED"/>
    <property type="match status" value="1"/>
</dbReference>
<accession>A0A0D2DNA2</accession>
<proteinExistence type="predicted"/>
<gene>
    <name evidence="3" type="ORF">PV06_10601</name>
</gene>
<dbReference type="RefSeq" id="XP_016257475.1">
    <property type="nucleotide sequence ID" value="XM_016412167.1"/>
</dbReference>
<dbReference type="Pfam" id="PF07859">
    <property type="entry name" value="Abhydrolase_3"/>
    <property type="match status" value="1"/>
</dbReference>
<organism evidence="3 4">
    <name type="scientific">Exophiala oligosperma</name>
    <dbReference type="NCBI Taxonomy" id="215243"/>
    <lineage>
        <taxon>Eukaryota</taxon>
        <taxon>Fungi</taxon>
        <taxon>Dikarya</taxon>
        <taxon>Ascomycota</taxon>
        <taxon>Pezizomycotina</taxon>
        <taxon>Eurotiomycetes</taxon>
        <taxon>Chaetothyriomycetidae</taxon>
        <taxon>Chaetothyriales</taxon>
        <taxon>Herpotrichiellaceae</taxon>
        <taxon>Exophiala</taxon>
    </lineage>
</organism>
<dbReference type="InterPro" id="IPR050300">
    <property type="entry name" value="GDXG_lipolytic_enzyme"/>
</dbReference>
<evidence type="ECO:0000313" key="4">
    <source>
        <dbReference type="Proteomes" id="UP000053342"/>
    </source>
</evidence>
<protein>
    <recommendedName>
        <fullName evidence="2">Alpha/beta hydrolase fold-3 domain-containing protein</fullName>
    </recommendedName>
</protein>
<evidence type="ECO:0000313" key="3">
    <source>
        <dbReference type="EMBL" id="KIW37259.1"/>
    </source>
</evidence>
<dbReference type="OrthoDB" id="4141520at2759"/>
<evidence type="ECO:0000259" key="2">
    <source>
        <dbReference type="Pfam" id="PF07859"/>
    </source>
</evidence>
<dbReference type="HOGENOM" id="CLU_012494_6_3_1"/>
<dbReference type="EMBL" id="KN847345">
    <property type="protein sequence ID" value="KIW37259.1"/>
    <property type="molecule type" value="Genomic_DNA"/>
</dbReference>
<dbReference type="STRING" id="215243.A0A0D2DNA2"/>